<gene>
    <name evidence="2" type="ORF">WJX75_000772</name>
</gene>
<reference evidence="2 3" key="1">
    <citation type="journal article" date="2024" name="Nat. Commun.">
        <title>Phylogenomics reveals the evolutionary origins of lichenization in chlorophyte algae.</title>
        <authorList>
            <person name="Puginier C."/>
            <person name="Libourel C."/>
            <person name="Otte J."/>
            <person name="Skaloud P."/>
            <person name="Haon M."/>
            <person name="Grisel S."/>
            <person name="Petersen M."/>
            <person name="Berrin J.G."/>
            <person name="Delaux P.M."/>
            <person name="Dal Grande F."/>
            <person name="Keller J."/>
        </authorList>
    </citation>
    <scope>NUCLEOTIDE SEQUENCE [LARGE SCALE GENOMIC DNA]</scope>
    <source>
        <strain evidence="2 3">SAG 216-7</strain>
    </source>
</reference>
<organism evidence="2 3">
    <name type="scientific">Coccomyxa subellipsoidea</name>
    <dbReference type="NCBI Taxonomy" id="248742"/>
    <lineage>
        <taxon>Eukaryota</taxon>
        <taxon>Viridiplantae</taxon>
        <taxon>Chlorophyta</taxon>
        <taxon>core chlorophytes</taxon>
        <taxon>Trebouxiophyceae</taxon>
        <taxon>Trebouxiophyceae incertae sedis</taxon>
        <taxon>Coccomyxaceae</taxon>
        <taxon>Coccomyxa</taxon>
    </lineage>
</organism>
<dbReference type="InterPro" id="IPR029471">
    <property type="entry name" value="HNH_5"/>
</dbReference>
<accession>A0ABR2YZF0</accession>
<dbReference type="PANTHER" id="PTHR33877:SF2">
    <property type="entry name" value="OS07G0170200 PROTEIN"/>
    <property type="match status" value="1"/>
</dbReference>
<dbReference type="Gene3D" id="1.10.30.50">
    <property type="match status" value="1"/>
</dbReference>
<dbReference type="CDD" id="cd00085">
    <property type="entry name" value="HNHc"/>
    <property type="match status" value="1"/>
</dbReference>
<evidence type="ECO:0000313" key="2">
    <source>
        <dbReference type="EMBL" id="KAK9917085.1"/>
    </source>
</evidence>
<dbReference type="InterPro" id="IPR052892">
    <property type="entry name" value="NA-targeting_endonuclease"/>
</dbReference>
<protein>
    <recommendedName>
        <fullName evidence="1">HNH nuclease domain-containing protein</fullName>
    </recommendedName>
</protein>
<keyword evidence="3" id="KW-1185">Reference proteome</keyword>
<dbReference type="EMBL" id="JALJOT010000002">
    <property type="protein sequence ID" value="KAK9917085.1"/>
    <property type="molecule type" value="Genomic_DNA"/>
</dbReference>
<proteinExistence type="predicted"/>
<evidence type="ECO:0000313" key="3">
    <source>
        <dbReference type="Proteomes" id="UP001491310"/>
    </source>
</evidence>
<name>A0ABR2YZF0_9CHLO</name>
<dbReference type="InterPro" id="IPR003615">
    <property type="entry name" value="HNH_nuc"/>
</dbReference>
<dbReference type="Proteomes" id="UP001491310">
    <property type="component" value="Unassembled WGS sequence"/>
</dbReference>
<evidence type="ECO:0000259" key="1">
    <source>
        <dbReference type="SMART" id="SM00507"/>
    </source>
</evidence>
<dbReference type="SMART" id="SM00507">
    <property type="entry name" value="HNHc"/>
    <property type="match status" value="1"/>
</dbReference>
<feature type="domain" description="HNH nuclease" evidence="1">
    <location>
        <begin position="158"/>
        <end position="208"/>
    </location>
</feature>
<sequence>MRMAQLFSTSKRSCLVFQKQGASVSFLSSRPLRAWAPPAMNALAFTGPASADVSLASTNQSSTALSAPDTQQQEQNVYSHIVPSFRRCRALVLDSSYRPIDVINWQRAICLDLFDKVDVLEYYETSVRSSSAQFFIPAVLRVRMYVSKREFKAGRLSLSRRNIVTRDQGMCQYCGSTTGLTIDHVVPLSKGGKWVWENLVTACTKCNSKKGSKSLKQLGWKLKNKPKEPSPYQLGVLLGIEAELMTPPKEWNDYLFPMGRGNSSLGEDVDGLDAAEALEAL</sequence>
<dbReference type="Pfam" id="PF14279">
    <property type="entry name" value="HNH_5"/>
    <property type="match status" value="1"/>
</dbReference>
<dbReference type="PANTHER" id="PTHR33877">
    <property type="entry name" value="SLL1193 PROTEIN"/>
    <property type="match status" value="1"/>
</dbReference>
<comment type="caution">
    <text evidence="2">The sequence shown here is derived from an EMBL/GenBank/DDBJ whole genome shotgun (WGS) entry which is preliminary data.</text>
</comment>